<dbReference type="EMBL" id="LBNE01000002">
    <property type="protein sequence ID" value="KKO72488.1"/>
    <property type="molecule type" value="Genomic_DNA"/>
</dbReference>
<dbReference type="EMBL" id="SGWZ01000002">
    <property type="protein sequence ID" value="RZS70144.1"/>
    <property type="molecule type" value="Genomic_DNA"/>
</dbReference>
<reference evidence="2 4" key="1">
    <citation type="submission" date="2015-04" db="EMBL/GenBank/DDBJ databases">
        <title>Genome sequence of Kerstersia gyiorum CG1.</title>
        <authorList>
            <person name="Greninger A.L."/>
            <person name="Kozyreva V."/>
            <person name="Chaturvedi V."/>
        </authorList>
    </citation>
    <scope>NUCLEOTIDE SEQUENCE [LARGE SCALE GENOMIC DNA]</scope>
    <source>
        <strain evidence="2 4">CG1</strain>
    </source>
</reference>
<evidence type="ECO:0000313" key="4">
    <source>
        <dbReference type="Proteomes" id="UP000078084"/>
    </source>
</evidence>
<evidence type="ECO:0000313" key="3">
    <source>
        <dbReference type="EMBL" id="RZS70144.1"/>
    </source>
</evidence>
<name>A0A171KUC1_9BURK</name>
<protein>
    <submittedName>
        <fullName evidence="2">Uncharacterized protein</fullName>
    </submittedName>
</protein>
<reference evidence="3 5" key="2">
    <citation type="submission" date="2019-02" db="EMBL/GenBank/DDBJ databases">
        <title>Genomic Encyclopedia of Type Strains, Phase IV (KMG-IV): sequencing the most valuable type-strain genomes for metagenomic binning, comparative biology and taxonomic classification.</title>
        <authorList>
            <person name="Goeker M."/>
        </authorList>
    </citation>
    <scope>NUCLEOTIDE SEQUENCE [LARGE SCALE GENOMIC DNA]</scope>
    <source>
        <strain evidence="3 5">DSM 16618</strain>
    </source>
</reference>
<feature type="region of interest" description="Disordered" evidence="1">
    <location>
        <begin position="237"/>
        <end position="270"/>
    </location>
</feature>
<evidence type="ECO:0000313" key="2">
    <source>
        <dbReference type="EMBL" id="KKO72488.1"/>
    </source>
</evidence>
<dbReference type="Pfam" id="PF26125">
    <property type="entry name" value="AcrVA2-like"/>
    <property type="match status" value="1"/>
</dbReference>
<sequence length="270" mass="29240">MPQIQRKTHRACEALSTAAAAYPEAWKKAELFRSINGQPGKPHWQDWCYLPLGGWYAIVARAKHGGKEIHNLASLLDVSRLAALGAWRMTQGIYRFQPGLLASLQQAPASLEVSCEALFTLPEWGVYIETPELDQGLHGVWAHLEHDINNGALELRLLLDEDTGLTPLVVDLGVPTLAAAVQGAIEESERESQANQAGMDEADATRGAEQTARVLPVVAALLLHLCSADAVFLRKGEPARPANPVPRKTKQGARLFPAAGPTDWEVGARG</sequence>
<feature type="region of interest" description="Disordered" evidence="1">
    <location>
        <begin position="183"/>
        <end position="205"/>
    </location>
</feature>
<accession>A0A171KUC1</accession>
<proteinExistence type="predicted"/>
<organism evidence="2 4">
    <name type="scientific">Kerstersia gyiorum</name>
    <dbReference type="NCBI Taxonomy" id="206506"/>
    <lineage>
        <taxon>Bacteria</taxon>
        <taxon>Pseudomonadati</taxon>
        <taxon>Pseudomonadota</taxon>
        <taxon>Betaproteobacteria</taxon>
        <taxon>Burkholderiales</taxon>
        <taxon>Alcaligenaceae</taxon>
        <taxon>Kerstersia</taxon>
    </lineage>
</organism>
<evidence type="ECO:0000313" key="5">
    <source>
        <dbReference type="Proteomes" id="UP000292039"/>
    </source>
</evidence>
<dbReference type="InterPro" id="IPR058915">
    <property type="entry name" value="AcrVA2-like"/>
</dbReference>
<dbReference type="AlphaFoldDB" id="A0A171KUC1"/>
<evidence type="ECO:0000256" key="1">
    <source>
        <dbReference type="SAM" id="MobiDB-lite"/>
    </source>
</evidence>
<dbReference type="Proteomes" id="UP000078084">
    <property type="component" value="Unassembled WGS sequence"/>
</dbReference>
<gene>
    <name evidence="2" type="ORF">AAV32_05395</name>
    <name evidence="3" type="ORF">EV679_1538</name>
</gene>
<keyword evidence="4" id="KW-1185">Reference proteome</keyword>
<dbReference type="RefSeq" id="WP_068368564.1">
    <property type="nucleotide sequence ID" value="NZ_CBCSEB010000014.1"/>
</dbReference>
<dbReference type="Proteomes" id="UP000292039">
    <property type="component" value="Unassembled WGS sequence"/>
</dbReference>
<comment type="caution">
    <text evidence="2">The sequence shown here is derived from an EMBL/GenBank/DDBJ whole genome shotgun (WGS) entry which is preliminary data.</text>
</comment>